<comment type="pathway">
    <text evidence="3 11">Glycan biosynthesis; glycogen biosynthesis.</text>
</comment>
<keyword evidence="8 11" id="KW-0808">Transferase</keyword>
<dbReference type="PANTHER" id="PTHR45825">
    <property type="entry name" value="GRANULE-BOUND STARCH SYNTHASE 1, CHLOROPLASTIC/AMYLOPLASTIC"/>
    <property type="match status" value="1"/>
</dbReference>
<dbReference type="SUPFAM" id="SSF53756">
    <property type="entry name" value="UDP-Glycosyltransferase/glycogen phosphorylase"/>
    <property type="match status" value="1"/>
</dbReference>
<evidence type="ECO:0000313" key="14">
    <source>
        <dbReference type="EMBL" id="QKK81532.1"/>
    </source>
</evidence>
<evidence type="ECO:0000256" key="9">
    <source>
        <dbReference type="ARBA" id="ARBA00023056"/>
    </source>
</evidence>
<keyword evidence="9 11" id="KW-0320">Glycogen biosynthesis</keyword>
<dbReference type="Gene3D" id="3.40.50.2000">
    <property type="entry name" value="Glycogen Phosphorylase B"/>
    <property type="match status" value="2"/>
</dbReference>
<dbReference type="RefSeq" id="WP_176335976.1">
    <property type="nucleotide sequence ID" value="NZ_BAAAEF010000030.1"/>
</dbReference>
<evidence type="ECO:0000256" key="5">
    <source>
        <dbReference type="ARBA" id="ARBA00012588"/>
    </source>
</evidence>
<comment type="catalytic activity">
    <reaction evidence="1 11">
        <text>[(1-&gt;4)-alpha-D-glucosyl](n) + ADP-alpha-D-glucose = [(1-&gt;4)-alpha-D-glucosyl](n+1) + ADP + H(+)</text>
        <dbReference type="Rhea" id="RHEA:18189"/>
        <dbReference type="Rhea" id="RHEA-COMP:9584"/>
        <dbReference type="Rhea" id="RHEA-COMP:9587"/>
        <dbReference type="ChEBI" id="CHEBI:15378"/>
        <dbReference type="ChEBI" id="CHEBI:15444"/>
        <dbReference type="ChEBI" id="CHEBI:57498"/>
        <dbReference type="ChEBI" id="CHEBI:456216"/>
        <dbReference type="EC" id="2.4.1.21"/>
    </reaction>
</comment>
<dbReference type="AlphaFoldDB" id="A0A859CZB9"/>
<evidence type="ECO:0000256" key="3">
    <source>
        <dbReference type="ARBA" id="ARBA00004964"/>
    </source>
</evidence>
<dbReference type="InterPro" id="IPR013534">
    <property type="entry name" value="Starch_synth_cat_dom"/>
</dbReference>
<evidence type="ECO:0000256" key="8">
    <source>
        <dbReference type="ARBA" id="ARBA00022679"/>
    </source>
</evidence>
<dbReference type="EC" id="2.4.1.21" evidence="5 11"/>
<evidence type="ECO:0000256" key="6">
    <source>
        <dbReference type="ARBA" id="ARBA00019935"/>
    </source>
</evidence>
<dbReference type="Pfam" id="PF00534">
    <property type="entry name" value="Glycos_transf_1"/>
    <property type="match status" value="1"/>
</dbReference>
<dbReference type="InterPro" id="IPR001296">
    <property type="entry name" value="Glyco_trans_1"/>
</dbReference>
<dbReference type="NCBIfam" id="TIGR02095">
    <property type="entry name" value="glgA"/>
    <property type="match status" value="1"/>
</dbReference>
<evidence type="ECO:0000256" key="4">
    <source>
        <dbReference type="ARBA" id="ARBA00010281"/>
    </source>
</evidence>
<feature type="binding site" evidence="11">
    <location>
        <position position="15"/>
    </location>
    <ligand>
        <name>ADP-alpha-D-glucose</name>
        <dbReference type="ChEBI" id="CHEBI:57498"/>
    </ligand>
</feature>
<evidence type="ECO:0000256" key="1">
    <source>
        <dbReference type="ARBA" id="ARBA00001478"/>
    </source>
</evidence>
<reference evidence="14 15" key="1">
    <citation type="submission" date="2020-06" db="EMBL/GenBank/DDBJ databases">
        <authorList>
            <person name="Voronona O.L."/>
            <person name="Aksenova E.I."/>
            <person name="Kunda M.S."/>
            <person name="Semenov A.N."/>
            <person name="Ryzhova N."/>
        </authorList>
    </citation>
    <scope>NUCLEOTIDE SEQUENCE [LARGE SCALE GENOMIC DNA]</scope>
    <source>
        <strain evidence="14 15">MPKMM3633</strain>
    </source>
</reference>
<evidence type="ECO:0000256" key="7">
    <source>
        <dbReference type="ARBA" id="ARBA00022676"/>
    </source>
</evidence>
<dbReference type="GO" id="GO:0009011">
    <property type="term" value="F:alpha-1,4-glucan glucosyltransferase (ADP-glucose donor) activity"/>
    <property type="evidence" value="ECO:0007669"/>
    <property type="project" value="UniProtKB-UniRule"/>
</dbReference>
<dbReference type="GO" id="GO:0004373">
    <property type="term" value="F:alpha-1,4-glucan glucosyltransferase (UDP-glucose donor) activity"/>
    <property type="evidence" value="ECO:0007669"/>
    <property type="project" value="InterPro"/>
</dbReference>
<evidence type="ECO:0000256" key="11">
    <source>
        <dbReference type="HAMAP-Rule" id="MF_00484"/>
    </source>
</evidence>
<comment type="function">
    <text evidence="2 11">Synthesizes alpha-1,4-glucan chains using ADP-glucose.</text>
</comment>
<dbReference type="HAMAP" id="MF_00484">
    <property type="entry name" value="Glycogen_synth"/>
    <property type="match status" value="1"/>
</dbReference>
<feature type="domain" description="Glycosyl transferase family 1" evidence="12">
    <location>
        <begin position="291"/>
        <end position="461"/>
    </location>
</feature>
<dbReference type="UniPathway" id="UPA00164"/>
<organism evidence="14 15">
    <name type="scientific">Marinomonas primoryensis</name>
    <dbReference type="NCBI Taxonomy" id="178399"/>
    <lineage>
        <taxon>Bacteria</taxon>
        <taxon>Pseudomonadati</taxon>
        <taxon>Pseudomonadota</taxon>
        <taxon>Gammaproteobacteria</taxon>
        <taxon>Oceanospirillales</taxon>
        <taxon>Oceanospirillaceae</taxon>
        <taxon>Marinomonas</taxon>
    </lineage>
</organism>
<proteinExistence type="inferred from homology"/>
<dbReference type="PANTHER" id="PTHR45825:SF11">
    <property type="entry name" value="ALPHA AMYLASE DOMAIN-CONTAINING PROTEIN"/>
    <property type="match status" value="1"/>
</dbReference>
<evidence type="ECO:0000259" key="13">
    <source>
        <dbReference type="Pfam" id="PF08323"/>
    </source>
</evidence>
<dbReference type="InterPro" id="IPR011835">
    <property type="entry name" value="GS/SS"/>
</dbReference>
<dbReference type="KEGG" id="mpri:MP3633_2805"/>
<evidence type="ECO:0000256" key="10">
    <source>
        <dbReference type="ARBA" id="ARBA00031722"/>
    </source>
</evidence>
<dbReference type="Proteomes" id="UP000509371">
    <property type="component" value="Chromosome"/>
</dbReference>
<feature type="domain" description="Starch synthase catalytic" evidence="13">
    <location>
        <begin position="2"/>
        <end position="239"/>
    </location>
</feature>
<dbReference type="EMBL" id="CP054301">
    <property type="protein sequence ID" value="QKK81532.1"/>
    <property type="molecule type" value="Genomic_DNA"/>
</dbReference>
<dbReference type="CDD" id="cd03791">
    <property type="entry name" value="GT5_Glycogen_synthase_DULL1-like"/>
    <property type="match status" value="1"/>
</dbReference>
<keyword evidence="7 11" id="KW-0328">Glycosyltransferase</keyword>
<dbReference type="Pfam" id="PF08323">
    <property type="entry name" value="Glyco_transf_5"/>
    <property type="match status" value="1"/>
</dbReference>
<name>A0A859CZB9_9GAMM</name>
<comment type="similarity">
    <text evidence="4 11">Belongs to the glycosyltransferase 1 family. Bacterial/plant glycogen synthase subfamily.</text>
</comment>
<evidence type="ECO:0000256" key="2">
    <source>
        <dbReference type="ARBA" id="ARBA00002764"/>
    </source>
</evidence>
<gene>
    <name evidence="11" type="primary">glgA</name>
    <name evidence="14" type="ORF">MP3633_2805</name>
</gene>
<dbReference type="NCBIfam" id="NF001899">
    <property type="entry name" value="PRK00654.1-2"/>
    <property type="match status" value="1"/>
</dbReference>
<evidence type="ECO:0000259" key="12">
    <source>
        <dbReference type="Pfam" id="PF00534"/>
    </source>
</evidence>
<dbReference type="GO" id="GO:0005978">
    <property type="term" value="P:glycogen biosynthetic process"/>
    <property type="evidence" value="ECO:0007669"/>
    <property type="project" value="UniProtKB-UniRule"/>
</dbReference>
<protein>
    <recommendedName>
        <fullName evidence="6 11">Glycogen synthase</fullName>
        <ecNumber evidence="5 11">2.4.1.21</ecNumber>
    </recommendedName>
    <alternativeName>
        <fullName evidence="10 11">Starch [bacterial glycogen] synthase</fullName>
    </alternativeName>
</protein>
<sequence>MKILFAASEIYPLIKTGGLADVAGALPVALRNKGHDVKLIMPAYRGILEKVAPIQKSINLGNPFGVGDLLLLETHIPENDTPIWLLQCQALYEREDGPYVDKHGIDFTDNHIRFAALSWATATLALHGDLMDWQADILHLNDWQTGFAAAYLKEWKTEHLPIVTTVHNLRYNGSFDMDKFVDTHLSPELLSIHGMEFYGRFSGLKAGLVYADAITTVSPTYAQEILTPEYGDGLDGTLRAMQEKLSGILNGVDYDQWSPEKDTLIPHNYDVESLDQKQANKLALLQENGLSEDTSKPVFGVVSRLTEQKGLDLVLEVMPALLDKGARLVVLGSGDKHLESGYLALQKTYPEQVAVRIGYFEDYSHRIQAGIDALLIPSRFEPCGLTQLYALKYGTLPVVRHTGGLADTVFEDAVLGDAVPGNEKRANGFVFKEANAESLKSAMERCMECFNDTEKWQEKQKNAMRYDYSWDVVTDQWINLYQSLLNK</sequence>
<evidence type="ECO:0000313" key="15">
    <source>
        <dbReference type="Proteomes" id="UP000509371"/>
    </source>
</evidence>
<accession>A0A859CZB9</accession>